<dbReference type="PANTHER" id="PTHR43820:SF4">
    <property type="entry name" value="HIGH-AFFINITY BRANCHED-CHAIN AMINO ACID TRANSPORT ATP-BINDING PROTEIN LIVF"/>
    <property type="match status" value="1"/>
</dbReference>
<proteinExistence type="inferred from homology"/>
<dbReference type="Pfam" id="PF00005">
    <property type="entry name" value="ABC_tran"/>
    <property type="match status" value="1"/>
</dbReference>
<comment type="similarity">
    <text evidence="1">Belongs to the ABC transporter superfamily.</text>
</comment>
<dbReference type="GO" id="GO:0015658">
    <property type="term" value="F:branched-chain amino acid transmembrane transporter activity"/>
    <property type="evidence" value="ECO:0007669"/>
    <property type="project" value="TreeGrafter"/>
</dbReference>
<dbReference type="PROSITE" id="PS00211">
    <property type="entry name" value="ABC_TRANSPORTER_1"/>
    <property type="match status" value="1"/>
</dbReference>
<dbReference type="GO" id="GO:0005524">
    <property type="term" value="F:ATP binding"/>
    <property type="evidence" value="ECO:0007669"/>
    <property type="project" value="UniProtKB-KW"/>
</dbReference>
<reference evidence="7 8" key="1">
    <citation type="submission" date="2020-08" db="EMBL/GenBank/DDBJ databases">
        <title>Genome sequence of Phycicoccus endophyticus JCM 31784T.</title>
        <authorList>
            <person name="Hyun D.-W."/>
            <person name="Bae J.-W."/>
        </authorList>
    </citation>
    <scope>NUCLEOTIDE SEQUENCE [LARGE SCALE GENOMIC DNA]</scope>
    <source>
        <strain evidence="7 8">JCM 31784</strain>
    </source>
</reference>
<evidence type="ECO:0000259" key="6">
    <source>
        <dbReference type="PROSITE" id="PS50893"/>
    </source>
</evidence>
<evidence type="ECO:0000313" key="8">
    <source>
        <dbReference type="Proteomes" id="UP000515976"/>
    </source>
</evidence>
<evidence type="ECO:0000313" key="7">
    <source>
        <dbReference type="EMBL" id="QNN51026.1"/>
    </source>
</evidence>
<dbReference type="CDD" id="cd03224">
    <property type="entry name" value="ABC_TM1139_LivF_branched"/>
    <property type="match status" value="1"/>
</dbReference>
<dbReference type="AlphaFoldDB" id="A0A7G9R601"/>
<evidence type="ECO:0000256" key="4">
    <source>
        <dbReference type="ARBA" id="ARBA00022840"/>
    </source>
</evidence>
<dbReference type="InterPro" id="IPR003439">
    <property type="entry name" value="ABC_transporter-like_ATP-bd"/>
</dbReference>
<dbReference type="GO" id="GO:0016887">
    <property type="term" value="F:ATP hydrolysis activity"/>
    <property type="evidence" value="ECO:0007669"/>
    <property type="project" value="InterPro"/>
</dbReference>
<dbReference type="InterPro" id="IPR027417">
    <property type="entry name" value="P-loop_NTPase"/>
</dbReference>
<keyword evidence="5" id="KW-0029">Amino-acid transport</keyword>
<gene>
    <name evidence="7" type="ORF">H9L10_10360</name>
</gene>
<dbReference type="PROSITE" id="PS50893">
    <property type="entry name" value="ABC_TRANSPORTER_2"/>
    <property type="match status" value="1"/>
</dbReference>
<accession>A0A7G9R601</accession>
<organism evidence="7 8">
    <name type="scientific">Phycicoccus endophyticus</name>
    <dbReference type="NCBI Taxonomy" id="1690220"/>
    <lineage>
        <taxon>Bacteria</taxon>
        <taxon>Bacillati</taxon>
        <taxon>Actinomycetota</taxon>
        <taxon>Actinomycetes</taxon>
        <taxon>Micrococcales</taxon>
        <taxon>Intrasporangiaceae</taxon>
        <taxon>Phycicoccus</taxon>
    </lineage>
</organism>
<keyword evidence="8" id="KW-1185">Reference proteome</keyword>
<evidence type="ECO:0000256" key="1">
    <source>
        <dbReference type="ARBA" id="ARBA00005417"/>
    </source>
</evidence>
<dbReference type="KEGG" id="pei:H9L10_10360"/>
<dbReference type="SMART" id="SM00382">
    <property type="entry name" value="AAA"/>
    <property type="match status" value="1"/>
</dbReference>
<dbReference type="InterPro" id="IPR017871">
    <property type="entry name" value="ABC_transporter-like_CS"/>
</dbReference>
<keyword evidence="3" id="KW-0547">Nucleotide-binding</keyword>
<dbReference type="InterPro" id="IPR052156">
    <property type="entry name" value="BCAA_Transport_ATP-bd_LivF"/>
</dbReference>
<feature type="domain" description="ABC transporter" evidence="6">
    <location>
        <begin position="2"/>
        <end position="233"/>
    </location>
</feature>
<keyword evidence="4 7" id="KW-0067">ATP-binding</keyword>
<dbReference type="Proteomes" id="UP000515976">
    <property type="component" value="Chromosome"/>
</dbReference>
<name>A0A7G9R601_9MICO</name>
<dbReference type="Gene3D" id="3.40.50.300">
    <property type="entry name" value="P-loop containing nucleotide triphosphate hydrolases"/>
    <property type="match status" value="1"/>
</dbReference>
<evidence type="ECO:0000256" key="2">
    <source>
        <dbReference type="ARBA" id="ARBA00022448"/>
    </source>
</evidence>
<sequence length="243" mass="26040">MLRVRSIRAGYGDLTAIDDVSMAVGEREIVGVIGPNGAGKSTLLRAITGVVPLTAGSVTWCGEPIDRLPTDARARRGIAMVQEGRRLFASLSVRDNLVLGAYHADRATRQAAEDDVLELFPALRDIRGRTAGVLSGGEQQMVAIGRALMSRPRCLLIDEPSLGLAPFIVDEIYRTLPTLVELGVAVVVVEQEVGRVLKVVDRVMVLHEGRSVYEGSGERFRTDPDALASVYLGHELADQGGAA</sequence>
<keyword evidence="2" id="KW-0813">Transport</keyword>
<dbReference type="SUPFAM" id="SSF52540">
    <property type="entry name" value="P-loop containing nucleoside triphosphate hydrolases"/>
    <property type="match status" value="1"/>
</dbReference>
<protein>
    <submittedName>
        <fullName evidence="7">ABC transporter ATP-binding protein</fullName>
    </submittedName>
</protein>
<dbReference type="InterPro" id="IPR003593">
    <property type="entry name" value="AAA+_ATPase"/>
</dbReference>
<dbReference type="PANTHER" id="PTHR43820">
    <property type="entry name" value="HIGH-AFFINITY BRANCHED-CHAIN AMINO ACID TRANSPORT ATP-BINDING PROTEIN LIVF"/>
    <property type="match status" value="1"/>
</dbReference>
<dbReference type="GO" id="GO:0015807">
    <property type="term" value="P:L-amino acid transport"/>
    <property type="evidence" value="ECO:0007669"/>
    <property type="project" value="TreeGrafter"/>
</dbReference>
<evidence type="ECO:0000256" key="3">
    <source>
        <dbReference type="ARBA" id="ARBA00022741"/>
    </source>
</evidence>
<evidence type="ECO:0000256" key="5">
    <source>
        <dbReference type="ARBA" id="ARBA00022970"/>
    </source>
</evidence>
<dbReference type="EMBL" id="CP060712">
    <property type="protein sequence ID" value="QNN51026.1"/>
    <property type="molecule type" value="Genomic_DNA"/>
</dbReference>